<evidence type="ECO:0000256" key="1">
    <source>
        <dbReference type="SAM" id="MobiDB-lite"/>
    </source>
</evidence>
<organism evidence="3 4">
    <name type="scientific">Leucobacter albus</name>
    <dbReference type="NCBI Taxonomy" id="272210"/>
    <lineage>
        <taxon>Bacteria</taxon>
        <taxon>Bacillati</taxon>
        <taxon>Actinomycetota</taxon>
        <taxon>Actinomycetes</taxon>
        <taxon>Micrococcales</taxon>
        <taxon>Microbacteriaceae</taxon>
        <taxon>Leucobacter</taxon>
    </lineage>
</organism>
<dbReference type="InterPro" id="IPR025327">
    <property type="entry name" value="DUF4233"/>
</dbReference>
<keyword evidence="2" id="KW-0812">Transmembrane</keyword>
<sequence length="169" mass="17402">MTTLPPNGGRGAGPGGQGISGPNDGADEELVLSPSEAAAHNSAMRISGGRSGERSTRKALASIVLGFELIIVVLIGLTIFGLGITDPRWLGLVIGGVLALLCIVSLATIRFGEVGIRLGWVTHVLMLATAFILPAALFVGGIFTALWVYCIVRGGKIDRDNAALLAQAD</sequence>
<dbReference type="RefSeq" id="WP_343959525.1">
    <property type="nucleotide sequence ID" value="NZ_BAAAKZ010000003.1"/>
</dbReference>
<comment type="caution">
    <text evidence="3">The sequence shown here is derived from an EMBL/GenBank/DDBJ whole genome shotgun (WGS) entry which is preliminary data.</text>
</comment>
<feature type="transmembrane region" description="Helical" evidence="2">
    <location>
        <begin position="89"/>
        <end position="112"/>
    </location>
</feature>
<evidence type="ECO:0000313" key="3">
    <source>
        <dbReference type="EMBL" id="MFD1200894.1"/>
    </source>
</evidence>
<proteinExistence type="predicted"/>
<dbReference type="EMBL" id="JBHTLY010000001">
    <property type="protein sequence ID" value="MFD1200894.1"/>
    <property type="molecule type" value="Genomic_DNA"/>
</dbReference>
<dbReference type="Proteomes" id="UP001597181">
    <property type="component" value="Unassembled WGS sequence"/>
</dbReference>
<evidence type="ECO:0000313" key="4">
    <source>
        <dbReference type="Proteomes" id="UP001597181"/>
    </source>
</evidence>
<keyword evidence="4" id="KW-1185">Reference proteome</keyword>
<evidence type="ECO:0000256" key="2">
    <source>
        <dbReference type="SAM" id="Phobius"/>
    </source>
</evidence>
<feature type="compositionally biased region" description="Gly residues" evidence="1">
    <location>
        <begin position="8"/>
        <end position="19"/>
    </location>
</feature>
<protein>
    <submittedName>
        <fullName evidence="3">DUF4233 domain-containing protein</fullName>
    </submittedName>
</protein>
<feature type="transmembrane region" description="Helical" evidence="2">
    <location>
        <begin position="59"/>
        <end position="83"/>
    </location>
</feature>
<feature type="region of interest" description="Disordered" evidence="1">
    <location>
        <begin position="1"/>
        <end position="25"/>
    </location>
</feature>
<dbReference type="Pfam" id="PF14017">
    <property type="entry name" value="DUF4233"/>
    <property type="match status" value="1"/>
</dbReference>
<reference evidence="4" key="1">
    <citation type="journal article" date="2019" name="Int. J. Syst. Evol. Microbiol.">
        <title>The Global Catalogue of Microorganisms (GCM) 10K type strain sequencing project: providing services to taxonomists for standard genome sequencing and annotation.</title>
        <authorList>
            <consortium name="The Broad Institute Genomics Platform"/>
            <consortium name="The Broad Institute Genome Sequencing Center for Infectious Disease"/>
            <person name="Wu L."/>
            <person name="Ma J."/>
        </authorList>
    </citation>
    <scope>NUCLEOTIDE SEQUENCE [LARGE SCALE GENOMIC DNA]</scope>
    <source>
        <strain evidence="4">CCUG 50213</strain>
    </source>
</reference>
<keyword evidence="2" id="KW-1133">Transmembrane helix</keyword>
<accession>A0ABW3TKY9</accession>
<gene>
    <name evidence="3" type="ORF">ACFQ3U_03200</name>
</gene>
<name>A0ABW3TKY9_9MICO</name>
<feature type="transmembrane region" description="Helical" evidence="2">
    <location>
        <begin position="124"/>
        <end position="149"/>
    </location>
</feature>
<keyword evidence="2" id="KW-0472">Membrane</keyword>